<name>A0A4S4LP80_9AGAM</name>
<keyword evidence="3" id="KW-1185">Reference proteome</keyword>
<feature type="region of interest" description="Disordered" evidence="1">
    <location>
        <begin position="162"/>
        <end position="187"/>
    </location>
</feature>
<feature type="compositionally biased region" description="Low complexity" evidence="1">
    <location>
        <begin position="101"/>
        <end position="116"/>
    </location>
</feature>
<protein>
    <submittedName>
        <fullName evidence="2">Uncharacterized protein</fullName>
    </submittedName>
</protein>
<feature type="compositionally biased region" description="Basic and acidic residues" evidence="1">
    <location>
        <begin position="224"/>
        <end position="237"/>
    </location>
</feature>
<sequence length="344" mass="35959">MPPPNDDPLSTTKPSDTADANRPAGGTARLSGGAKTPRKVQWAADTQHHSIPPTVPENDGDVSTHALDEHGLDPTAFQNLTHALERHRSTSASPSAPLHIPSPSTTSASSSVYPSPHQVPGENFIDPDERAGLPGRNLELYSQAKATKVVQAHKSGFFGHFRHHKKHRRVSSSDIEADADNAASSTPLRALGSGVLSTLLTLYDHPRTPSTPGGSELPTPSRPSLDDSSKPSFASDRRGFSFDTLSRTFTSPSVGSLASTAVGAPSTSRNRTFNFTLPGALGDSRPAQSRSAAGVFGPLIASTGNIAGAAAPASATIAPNVKRPGYHLSRYSLESNILCTTSAD</sequence>
<feature type="region of interest" description="Disordered" evidence="1">
    <location>
        <begin position="203"/>
        <end position="237"/>
    </location>
</feature>
<dbReference type="AlphaFoldDB" id="A0A4S4LP80"/>
<organism evidence="2 3">
    <name type="scientific">Bondarzewia mesenterica</name>
    <dbReference type="NCBI Taxonomy" id="1095465"/>
    <lineage>
        <taxon>Eukaryota</taxon>
        <taxon>Fungi</taxon>
        <taxon>Dikarya</taxon>
        <taxon>Basidiomycota</taxon>
        <taxon>Agaricomycotina</taxon>
        <taxon>Agaricomycetes</taxon>
        <taxon>Russulales</taxon>
        <taxon>Bondarzewiaceae</taxon>
        <taxon>Bondarzewia</taxon>
    </lineage>
</organism>
<comment type="caution">
    <text evidence="2">The sequence shown here is derived from an EMBL/GenBank/DDBJ whole genome shotgun (WGS) entry which is preliminary data.</text>
</comment>
<feature type="region of interest" description="Disordered" evidence="1">
    <location>
        <begin position="85"/>
        <end position="131"/>
    </location>
</feature>
<evidence type="ECO:0000256" key="1">
    <source>
        <dbReference type="SAM" id="MobiDB-lite"/>
    </source>
</evidence>
<dbReference type="OrthoDB" id="2995348at2759"/>
<evidence type="ECO:0000313" key="2">
    <source>
        <dbReference type="EMBL" id="THH14062.1"/>
    </source>
</evidence>
<gene>
    <name evidence="2" type="ORF">EW146_g6228</name>
</gene>
<evidence type="ECO:0000313" key="3">
    <source>
        <dbReference type="Proteomes" id="UP000310158"/>
    </source>
</evidence>
<dbReference type="Proteomes" id="UP000310158">
    <property type="component" value="Unassembled WGS sequence"/>
</dbReference>
<dbReference type="EMBL" id="SGPL01000305">
    <property type="protein sequence ID" value="THH14062.1"/>
    <property type="molecule type" value="Genomic_DNA"/>
</dbReference>
<proteinExistence type="predicted"/>
<accession>A0A4S4LP80</accession>
<feature type="region of interest" description="Disordered" evidence="1">
    <location>
        <begin position="1"/>
        <end position="70"/>
    </location>
</feature>
<reference evidence="2 3" key="1">
    <citation type="submission" date="2019-02" db="EMBL/GenBank/DDBJ databases">
        <title>Genome sequencing of the rare red list fungi Bondarzewia mesenterica.</title>
        <authorList>
            <person name="Buettner E."/>
            <person name="Kellner H."/>
        </authorList>
    </citation>
    <scope>NUCLEOTIDE SEQUENCE [LARGE SCALE GENOMIC DNA]</scope>
    <source>
        <strain evidence="2 3">DSM 108281</strain>
    </source>
</reference>